<feature type="transmembrane region" description="Helical" evidence="6">
    <location>
        <begin position="329"/>
        <end position="349"/>
    </location>
</feature>
<dbReference type="GO" id="GO:0016020">
    <property type="term" value="C:membrane"/>
    <property type="evidence" value="ECO:0007669"/>
    <property type="project" value="UniProtKB-SubCell"/>
</dbReference>
<sequence length="519" mass="56964">MHASLMNRGKDYAIGNSLLVGLTLAVVVLPQAIAFSTTLAGLPPYFGIYAAIWGVLFTALLNPSRIFHGGPNSAMSAVIGVTLLPVAPQFGNDYIGYALSLILMAGVFQLLFLLIPALGRMLDFLSEPVINGMICGIGLFLIFKSFAGFAGLPINTEVEWPLWIAWQTFLAMLEIGNMHAIHIGLVTLVVTVLARQFQPIRNAAILLGIIAGTLLSEYLNSRYGLENTLIEQTADMSAIGFVFPSLPLFTQEAMPDLISIIPGAITLALLGLFQTVAAMRRMNRKQGHYISARHGIFADSLSNCLLPFISSLPTCASFNRMWLMHAMGAVSRLAAVFSGLILLLLVLFFSDLIAIIPIPAMAATIMIVGANMIKWSDIKPHFHNLPEAIVFSASFVSVHVFGLFGAVICGSLLALAYAKWEKAHPNVSMDGNILRIKGNIYYGSLPVIESLFHKAISQQDELVVDFSAVHHIDPEGVRWLTELRKHEKVRFMDRRSGIDRRTGKRVKHSKTDRRQRRVL</sequence>
<keyword evidence="2 6" id="KW-0812">Transmembrane</keyword>
<protein>
    <recommendedName>
        <fullName evidence="7">STAS domain-containing protein</fullName>
    </recommendedName>
</protein>
<evidence type="ECO:0000256" key="5">
    <source>
        <dbReference type="SAM" id="MobiDB-lite"/>
    </source>
</evidence>
<dbReference type="PROSITE" id="PS50801">
    <property type="entry name" value="STAS"/>
    <property type="match status" value="1"/>
</dbReference>
<comment type="subcellular location">
    <subcellularLocation>
        <location evidence="1">Membrane</location>
        <topology evidence="1">Multi-pass membrane protein</topology>
    </subcellularLocation>
</comment>
<dbReference type="EMBL" id="CP015839">
    <property type="protein sequence ID" value="ANG64495.1"/>
    <property type="molecule type" value="Genomic_DNA"/>
</dbReference>
<dbReference type="InterPro" id="IPR002645">
    <property type="entry name" value="STAS_dom"/>
</dbReference>
<feature type="domain" description="STAS" evidence="7">
    <location>
        <begin position="433"/>
        <end position="519"/>
    </location>
</feature>
<feature type="transmembrane region" description="Helical" evidence="6">
    <location>
        <begin position="130"/>
        <end position="152"/>
    </location>
</feature>
<feature type="transmembrane region" description="Helical" evidence="6">
    <location>
        <begin position="164"/>
        <end position="193"/>
    </location>
</feature>
<dbReference type="InterPro" id="IPR011547">
    <property type="entry name" value="SLC26A/SulP_dom"/>
</dbReference>
<dbReference type="RefSeq" id="WP_067386097.1">
    <property type="nucleotide sequence ID" value="NZ_CP015839.1"/>
</dbReference>
<gene>
    <name evidence="8" type="ORF">A8C75_19810</name>
</gene>
<dbReference type="Proteomes" id="UP000078070">
    <property type="component" value="Chromosome"/>
</dbReference>
<feature type="transmembrane region" description="Helical" evidence="6">
    <location>
        <begin position="257"/>
        <end position="279"/>
    </location>
</feature>
<reference evidence="9" key="1">
    <citation type="submission" date="2016-05" db="EMBL/GenBank/DDBJ databases">
        <authorList>
            <person name="Baek K."/>
            <person name="Yang S.-J."/>
        </authorList>
    </citation>
    <scope>NUCLEOTIDE SEQUENCE [LARGE SCALE GENOMIC DNA]</scope>
    <source>
        <strain evidence="9">ST58-10</strain>
    </source>
</reference>
<proteinExistence type="predicted"/>
<feature type="compositionally biased region" description="Basic residues" evidence="5">
    <location>
        <begin position="502"/>
        <end position="519"/>
    </location>
</feature>
<keyword evidence="4 6" id="KW-0472">Membrane</keyword>
<feature type="transmembrane region" description="Helical" evidence="6">
    <location>
        <begin position="44"/>
        <end position="61"/>
    </location>
</feature>
<dbReference type="OrthoDB" id="9769739at2"/>
<feature type="transmembrane region" description="Helical" evidence="6">
    <location>
        <begin position="385"/>
        <end position="418"/>
    </location>
</feature>
<name>A0A1A9F2V0_9GAMM</name>
<dbReference type="AlphaFoldDB" id="A0A1A9F2V0"/>
<dbReference type="InterPro" id="IPR036513">
    <property type="entry name" value="STAS_dom_sf"/>
</dbReference>
<dbReference type="SUPFAM" id="SSF52091">
    <property type="entry name" value="SpoIIaa-like"/>
    <property type="match status" value="1"/>
</dbReference>
<accession>A0A1A9F2V0</accession>
<feature type="region of interest" description="Disordered" evidence="5">
    <location>
        <begin position="500"/>
        <end position="519"/>
    </location>
</feature>
<dbReference type="PANTHER" id="PTHR11814">
    <property type="entry name" value="SULFATE TRANSPORTER"/>
    <property type="match status" value="1"/>
</dbReference>
<keyword evidence="9" id="KW-1185">Reference proteome</keyword>
<feature type="transmembrane region" description="Helical" evidence="6">
    <location>
        <begin position="355"/>
        <end position="373"/>
    </location>
</feature>
<feature type="transmembrane region" description="Helical" evidence="6">
    <location>
        <begin position="73"/>
        <end position="91"/>
    </location>
</feature>
<dbReference type="STRING" id="1821621.A8C75_19810"/>
<evidence type="ECO:0000256" key="4">
    <source>
        <dbReference type="ARBA" id="ARBA00023136"/>
    </source>
</evidence>
<dbReference type="Gene3D" id="3.30.750.24">
    <property type="entry name" value="STAS domain"/>
    <property type="match status" value="1"/>
</dbReference>
<evidence type="ECO:0000256" key="6">
    <source>
        <dbReference type="SAM" id="Phobius"/>
    </source>
</evidence>
<evidence type="ECO:0000256" key="3">
    <source>
        <dbReference type="ARBA" id="ARBA00022989"/>
    </source>
</evidence>
<dbReference type="GO" id="GO:0055085">
    <property type="term" value="P:transmembrane transport"/>
    <property type="evidence" value="ECO:0007669"/>
    <property type="project" value="InterPro"/>
</dbReference>
<evidence type="ECO:0000256" key="1">
    <source>
        <dbReference type="ARBA" id="ARBA00004141"/>
    </source>
</evidence>
<evidence type="ECO:0000313" key="8">
    <source>
        <dbReference type="EMBL" id="ANG64495.1"/>
    </source>
</evidence>
<evidence type="ECO:0000256" key="2">
    <source>
        <dbReference type="ARBA" id="ARBA00022692"/>
    </source>
</evidence>
<dbReference type="InterPro" id="IPR001902">
    <property type="entry name" value="SLC26A/SulP_fam"/>
</dbReference>
<dbReference type="KEGG" id="mars:A8C75_19810"/>
<evidence type="ECO:0000259" key="7">
    <source>
        <dbReference type="PROSITE" id="PS50801"/>
    </source>
</evidence>
<dbReference type="Pfam" id="PF01740">
    <property type="entry name" value="STAS"/>
    <property type="match status" value="1"/>
</dbReference>
<feature type="transmembrane region" description="Helical" evidence="6">
    <location>
        <begin position="97"/>
        <end position="118"/>
    </location>
</feature>
<organism evidence="8 9">
    <name type="scientific">Marinobacterium aestuarii</name>
    <dbReference type="NCBI Taxonomy" id="1821621"/>
    <lineage>
        <taxon>Bacteria</taxon>
        <taxon>Pseudomonadati</taxon>
        <taxon>Pseudomonadota</taxon>
        <taxon>Gammaproteobacteria</taxon>
        <taxon>Oceanospirillales</taxon>
        <taxon>Oceanospirillaceae</taxon>
        <taxon>Marinobacterium</taxon>
    </lineage>
</organism>
<feature type="transmembrane region" description="Helical" evidence="6">
    <location>
        <begin position="200"/>
        <end position="219"/>
    </location>
</feature>
<evidence type="ECO:0000313" key="9">
    <source>
        <dbReference type="Proteomes" id="UP000078070"/>
    </source>
</evidence>
<reference evidence="8 9" key="2">
    <citation type="journal article" date="2018" name="Int. J. Syst. Evol. Microbiol.">
        <title>Marinobacterium aestuarii sp. nov., a benzene-degrading marine bacterium isolated from estuary sediment.</title>
        <authorList>
            <person name="Bae S.S."/>
            <person name="Jung J."/>
            <person name="Chung D."/>
            <person name="Baek K."/>
        </authorList>
    </citation>
    <scope>NUCLEOTIDE SEQUENCE [LARGE SCALE GENOMIC DNA]</scope>
    <source>
        <strain evidence="8 9">ST58-10</strain>
    </source>
</reference>
<dbReference type="Pfam" id="PF00916">
    <property type="entry name" value="Sulfate_transp"/>
    <property type="match status" value="1"/>
</dbReference>
<keyword evidence="3 6" id="KW-1133">Transmembrane helix</keyword>